<keyword evidence="1" id="KW-1133">Transmembrane helix</keyword>
<organism evidence="2 3">
    <name type="scientific">Saccharopolyspora shandongensis</name>
    <dbReference type="NCBI Taxonomy" id="418495"/>
    <lineage>
        <taxon>Bacteria</taxon>
        <taxon>Bacillati</taxon>
        <taxon>Actinomycetota</taxon>
        <taxon>Actinomycetes</taxon>
        <taxon>Pseudonocardiales</taxon>
        <taxon>Pseudonocardiaceae</taxon>
        <taxon>Saccharopolyspora</taxon>
    </lineage>
</organism>
<feature type="transmembrane region" description="Helical" evidence="1">
    <location>
        <begin position="110"/>
        <end position="134"/>
    </location>
</feature>
<sequence length="159" mass="17371">MTFATLIGIVVPILSSMLTGISFVVLALQVIRYLDSWQGPLIFNVFNTLGNFALTALWVIFAFRMRAGRNWARTTLAILAGIWLLYGLFGISQMLIMVDFQLGALISQPGALIASVELLMVLVAMPVFLALVFLKPSNQYFKAASSHRPEQPGGPGARP</sequence>
<reference evidence="3" key="1">
    <citation type="submission" date="2016-10" db="EMBL/GenBank/DDBJ databases">
        <authorList>
            <person name="Varghese N."/>
            <person name="Submissions S."/>
        </authorList>
    </citation>
    <scope>NUCLEOTIDE SEQUENCE [LARGE SCALE GENOMIC DNA]</scope>
    <source>
        <strain evidence="3">CGMCC 4.3530</strain>
    </source>
</reference>
<proteinExistence type="predicted"/>
<keyword evidence="3" id="KW-1185">Reference proteome</keyword>
<name>A0A1H3SUP3_9PSEU</name>
<protein>
    <submittedName>
        <fullName evidence="2">Uncharacterized protein</fullName>
    </submittedName>
</protein>
<keyword evidence="1" id="KW-0812">Transmembrane</keyword>
<accession>A0A1H3SUP3</accession>
<dbReference type="RefSeq" id="WP_093277171.1">
    <property type="nucleotide sequence ID" value="NZ_FNOK01000070.1"/>
</dbReference>
<dbReference type="STRING" id="418495.SAMN05216215_107037"/>
<evidence type="ECO:0000313" key="2">
    <source>
        <dbReference type="EMBL" id="SDZ41368.1"/>
    </source>
</evidence>
<dbReference type="EMBL" id="FNOK01000070">
    <property type="protein sequence ID" value="SDZ41368.1"/>
    <property type="molecule type" value="Genomic_DNA"/>
</dbReference>
<evidence type="ECO:0000256" key="1">
    <source>
        <dbReference type="SAM" id="Phobius"/>
    </source>
</evidence>
<keyword evidence="1" id="KW-0472">Membrane</keyword>
<evidence type="ECO:0000313" key="3">
    <source>
        <dbReference type="Proteomes" id="UP000199529"/>
    </source>
</evidence>
<feature type="transmembrane region" description="Helical" evidence="1">
    <location>
        <begin position="75"/>
        <end position="98"/>
    </location>
</feature>
<feature type="transmembrane region" description="Helical" evidence="1">
    <location>
        <begin position="43"/>
        <end position="63"/>
    </location>
</feature>
<dbReference type="AlphaFoldDB" id="A0A1H3SUP3"/>
<gene>
    <name evidence="2" type="ORF">SAMN05216215_107037</name>
</gene>
<dbReference type="Proteomes" id="UP000199529">
    <property type="component" value="Unassembled WGS sequence"/>
</dbReference>
<dbReference type="OrthoDB" id="3831145at2"/>